<keyword evidence="7 9" id="KW-0411">Iron-sulfur</keyword>
<keyword evidence="5 9" id="KW-0479">Metal-binding</keyword>
<comment type="cofactor">
    <cofactor evidence="1 9">
        <name>[4Fe-4S] cluster</name>
        <dbReference type="ChEBI" id="CHEBI:49883"/>
    </cofactor>
</comment>
<dbReference type="HAMAP" id="MF_03115">
    <property type="entry name" value="Anamorsin"/>
    <property type="match status" value="1"/>
</dbReference>
<feature type="binding site" evidence="9">
    <location>
        <position position="159"/>
    </location>
    <ligand>
        <name>[4Fe-4S] cluster</name>
        <dbReference type="ChEBI" id="CHEBI:49883"/>
    </ligand>
</feature>
<evidence type="ECO:0000256" key="5">
    <source>
        <dbReference type="ARBA" id="ARBA00022723"/>
    </source>
</evidence>
<dbReference type="WBParaSite" id="L893_g17026.t1">
    <property type="protein sequence ID" value="L893_g17026.t1"/>
    <property type="gene ID" value="L893_g17026"/>
</dbReference>
<evidence type="ECO:0000256" key="9">
    <source>
        <dbReference type="HAMAP-Rule" id="MF_03115"/>
    </source>
</evidence>
<sequence length="192" mass="20296">METQEVRLDSTSALQTWLDDAFKKLAPDATIRVSVSNAEVSAVERAVKMAGFSGVEARADGDVVLVTAKRVPFSAGATVALKLPAKKTWDVADDALIDEDSLLREDDFKKPSADDLKVGCGEADGTKKKRACKNCTCGLAEEEANGVVDAAPKSSCGNCALGDAFRCSTCPYLGTPPFKPGETVKLTTVDDF</sequence>
<dbReference type="GO" id="GO:0051537">
    <property type="term" value="F:2 iron, 2 sulfur cluster binding"/>
    <property type="evidence" value="ECO:0007669"/>
    <property type="project" value="UniProtKB-UniRule"/>
</dbReference>
<keyword evidence="8 9" id="KW-0496">Mitochondrion</keyword>
<feature type="binding site" evidence="9">
    <location>
        <position position="170"/>
    </location>
    <ligand>
        <name>[4Fe-4S] cluster</name>
        <dbReference type="ChEBI" id="CHEBI:49883"/>
    </ligand>
</feature>
<feature type="domain" description="Anamorsin C-terminal" evidence="10">
    <location>
        <begin position="120"/>
        <end position="145"/>
    </location>
</feature>
<comment type="similarity">
    <text evidence="2 9">Belongs to the anamorsin family.</text>
</comment>
<comment type="caution">
    <text evidence="9">Lacks conserved residue(s) required for the propagation of feature annotation.</text>
</comment>
<dbReference type="GO" id="GO:0016226">
    <property type="term" value="P:iron-sulfur cluster assembly"/>
    <property type="evidence" value="ECO:0007669"/>
    <property type="project" value="UniProtKB-UniRule"/>
</dbReference>
<keyword evidence="4 9" id="KW-0963">Cytoplasm</keyword>
<protein>
    <recommendedName>
        <fullName evidence="9">Anamorsin homolog</fullName>
    </recommendedName>
    <alternativeName>
        <fullName evidence="9">Fe-S cluster assembly protein DRE2 homolog</fullName>
    </alternativeName>
</protein>
<reference evidence="12" key="1">
    <citation type="submission" date="2016-11" db="UniProtKB">
        <authorList>
            <consortium name="WormBaseParasite"/>
        </authorList>
    </citation>
    <scope>IDENTIFICATION</scope>
</reference>
<feature type="short sequence motif" description="Cx2C motif 1" evidence="9">
    <location>
        <begin position="156"/>
        <end position="159"/>
    </location>
</feature>
<dbReference type="InterPro" id="IPR007785">
    <property type="entry name" value="Anamorsin"/>
</dbReference>
<feature type="binding site" evidence="9">
    <location>
        <position position="120"/>
    </location>
    <ligand>
        <name>[2Fe-2S] cluster</name>
        <dbReference type="ChEBI" id="CHEBI:190135"/>
    </ligand>
</feature>
<comment type="subcellular location">
    <subcellularLocation>
        <location evidence="9">Cytoplasm</location>
    </subcellularLocation>
    <subcellularLocation>
        <location evidence="9">Mitochondrion intermembrane space</location>
    </subcellularLocation>
</comment>
<evidence type="ECO:0000313" key="11">
    <source>
        <dbReference type="Proteomes" id="UP000095287"/>
    </source>
</evidence>
<proteinExistence type="inferred from homology"/>
<dbReference type="AlphaFoldDB" id="A0A1I7YJQ6"/>
<feature type="short sequence motif" description="Cx2C motif 2" evidence="9">
    <location>
        <begin position="167"/>
        <end position="170"/>
    </location>
</feature>
<dbReference type="GO" id="GO:0051539">
    <property type="term" value="F:4 iron, 4 sulfur cluster binding"/>
    <property type="evidence" value="ECO:0007669"/>
    <property type="project" value="UniProtKB-KW"/>
</dbReference>
<feature type="binding site" evidence="9">
    <location>
        <position position="156"/>
    </location>
    <ligand>
        <name>[4Fe-4S] cluster</name>
        <dbReference type="ChEBI" id="CHEBI:49883"/>
    </ligand>
</feature>
<name>A0A1I7YJQ6_9BILA</name>
<keyword evidence="6 9" id="KW-0408">Iron</keyword>
<evidence type="ECO:0000256" key="8">
    <source>
        <dbReference type="ARBA" id="ARBA00023128"/>
    </source>
</evidence>
<dbReference type="Proteomes" id="UP000095287">
    <property type="component" value="Unplaced"/>
</dbReference>
<comment type="domain">
    <text evidence="9">The N-terminal domain has structural similarity with S-adenosyl-L-methionine-dependent methyltransferases, but does not bind S-adenosyl-L-methionine. It is required for correct assembly of the 2 Fe-S clusters.</text>
</comment>
<organism evidence="11 12">
    <name type="scientific">Steinernema glaseri</name>
    <dbReference type="NCBI Taxonomy" id="37863"/>
    <lineage>
        <taxon>Eukaryota</taxon>
        <taxon>Metazoa</taxon>
        <taxon>Ecdysozoa</taxon>
        <taxon>Nematoda</taxon>
        <taxon>Chromadorea</taxon>
        <taxon>Rhabditida</taxon>
        <taxon>Tylenchina</taxon>
        <taxon>Panagrolaimomorpha</taxon>
        <taxon>Strongyloidoidea</taxon>
        <taxon>Steinernematidae</taxon>
        <taxon>Steinernema</taxon>
    </lineage>
</organism>
<comment type="cofactor">
    <cofactor evidence="9">
        <name>[2Fe-2S] cluster</name>
        <dbReference type="ChEBI" id="CHEBI:190135"/>
    </cofactor>
</comment>
<keyword evidence="3 9" id="KW-0004">4Fe-4S</keyword>
<feature type="domain" description="Anamorsin C-terminal" evidence="10">
    <location>
        <begin position="152"/>
        <end position="186"/>
    </location>
</feature>
<dbReference type="GO" id="GO:0046872">
    <property type="term" value="F:metal ion binding"/>
    <property type="evidence" value="ECO:0007669"/>
    <property type="project" value="UniProtKB-KW"/>
</dbReference>
<feature type="binding site" evidence="9">
    <location>
        <position position="132"/>
    </location>
    <ligand>
        <name>[2Fe-2S] cluster</name>
        <dbReference type="ChEBI" id="CHEBI:190135"/>
    </ligand>
</feature>
<feature type="binding site" evidence="9">
    <location>
        <position position="135"/>
    </location>
    <ligand>
        <name>[2Fe-2S] cluster</name>
        <dbReference type="ChEBI" id="CHEBI:190135"/>
    </ligand>
</feature>
<dbReference type="InterPro" id="IPR046408">
    <property type="entry name" value="CIAPIN1"/>
</dbReference>
<accession>A0A1I7YJQ6</accession>
<evidence type="ECO:0000256" key="7">
    <source>
        <dbReference type="ARBA" id="ARBA00023014"/>
    </source>
</evidence>
<comment type="domain">
    <text evidence="9">The twin Cx2C motifs are involved in the recognition by the mitochondrial MIA40-ERV1 disulfide relay system. The formation of 2 disulfide bonds in the Cx2C motifs through dithiol/disulfide exchange reactions effectively traps the protein in the mitochondrial intermembrane space.</text>
</comment>
<feature type="binding site" evidence="9">
    <location>
        <position position="137"/>
    </location>
    <ligand>
        <name>[2Fe-2S] cluster</name>
        <dbReference type="ChEBI" id="CHEBI:190135"/>
    </ligand>
</feature>
<feature type="binding site" evidence="9">
    <location>
        <position position="167"/>
    </location>
    <ligand>
        <name>[4Fe-4S] cluster</name>
        <dbReference type="ChEBI" id="CHEBI:49883"/>
    </ligand>
</feature>
<keyword evidence="9" id="KW-0001">2Fe-2S</keyword>
<feature type="region of interest" description="Fe-S binding site B" evidence="9">
    <location>
        <begin position="156"/>
        <end position="170"/>
    </location>
</feature>
<evidence type="ECO:0000256" key="3">
    <source>
        <dbReference type="ARBA" id="ARBA00022485"/>
    </source>
</evidence>
<dbReference type="GO" id="GO:0009055">
    <property type="term" value="F:electron transfer activity"/>
    <property type="evidence" value="ECO:0007669"/>
    <property type="project" value="UniProtKB-UniRule"/>
</dbReference>
<dbReference type="PANTHER" id="PTHR13273">
    <property type="entry name" value="ANAMORSIN"/>
    <property type="match status" value="1"/>
</dbReference>
<evidence type="ECO:0000313" key="12">
    <source>
        <dbReference type="WBParaSite" id="L893_g17026.t1"/>
    </source>
</evidence>
<dbReference type="PANTHER" id="PTHR13273:SF14">
    <property type="entry name" value="ANAMORSIN"/>
    <property type="match status" value="1"/>
</dbReference>
<dbReference type="GO" id="GO:0005758">
    <property type="term" value="C:mitochondrial intermembrane space"/>
    <property type="evidence" value="ECO:0007669"/>
    <property type="project" value="UniProtKB-SubCell"/>
</dbReference>
<keyword evidence="11" id="KW-1185">Reference proteome</keyword>
<comment type="domain">
    <text evidence="9">The C-terminal domain binds 2 Fe-S clusters but is otherwise mostly in an intrinsically disordered conformation.</text>
</comment>
<evidence type="ECO:0000256" key="1">
    <source>
        <dbReference type="ARBA" id="ARBA00001966"/>
    </source>
</evidence>
<evidence type="ECO:0000256" key="6">
    <source>
        <dbReference type="ARBA" id="ARBA00023004"/>
    </source>
</evidence>
<evidence type="ECO:0000256" key="2">
    <source>
        <dbReference type="ARBA" id="ARBA00008169"/>
    </source>
</evidence>
<evidence type="ECO:0000259" key="10">
    <source>
        <dbReference type="Pfam" id="PF05093"/>
    </source>
</evidence>
<comment type="function">
    <text evidence="9">Component of the cytosolic iron-sulfur (Fe-S) protein assembly (CIA) machinery. Required for the maturation of extramitochondrial Fe-S proteins. Part of an electron transfer chain functioning in an early step of cytosolic Fe-S biogenesis, facilitating the de novo assembly of a [4Fe-4S] cluster on the cytosolic Fe-S scaffold complex. Electrons are transferred from NADPH via a FAD- and FMN-containing diflavin oxidoreductase. Together with the diflavin oxidoreductase, also required for the assembly of the diferric tyrosyl radical cofactor of ribonucleotide reductase (RNR), probably by providing electrons for reduction during radical cofactor maturation in the catalytic small subunit.</text>
</comment>
<comment type="subunit">
    <text evidence="9">Monomer.</text>
</comment>
<evidence type="ECO:0000256" key="4">
    <source>
        <dbReference type="ARBA" id="ARBA00022490"/>
    </source>
</evidence>
<dbReference type="Pfam" id="PF05093">
    <property type="entry name" value="CIAPIN1"/>
    <property type="match status" value="2"/>
</dbReference>